<keyword evidence="2" id="KW-0472">Membrane</keyword>
<dbReference type="InterPro" id="IPR054215">
    <property type="entry name" value="DUF6923"/>
</dbReference>
<feature type="region of interest" description="Disordered" evidence="1">
    <location>
        <begin position="963"/>
        <end position="985"/>
    </location>
</feature>
<feature type="non-terminal residue" evidence="4">
    <location>
        <position position="2071"/>
    </location>
</feature>
<dbReference type="InterPro" id="IPR049804">
    <property type="entry name" value="Choice_anch_L"/>
</dbReference>
<evidence type="ECO:0000256" key="1">
    <source>
        <dbReference type="SAM" id="MobiDB-lite"/>
    </source>
</evidence>
<dbReference type="Gene3D" id="2.60.40.1080">
    <property type="match status" value="4"/>
</dbReference>
<dbReference type="InterPro" id="IPR003343">
    <property type="entry name" value="Big_2"/>
</dbReference>
<evidence type="ECO:0000313" key="4">
    <source>
        <dbReference type="EMBL" id="TSE07766.1"/>
    </source>
</evidence>
<proteinExistence type="predicted"/>
<keyword evidence="2" id="KW-1133">Transmembrane helix</keyword>
<feature type="domain" description="BIG2" evidence="3">
    <location>
        <begin position="1682"/>
        <end position="1752"/>
    </location>
</feature>
<dbReference type="SUPFAM" id="SSF49373">
    <property type="entry name" value="Invasin/intimin cell-adhesion fragments"/>
    <property type="match status" value="2"/>
</dbReference>
<comment type="caution">
    <text evidence="4">The sequence shown here is derived from an EMBL/GenBank/DDBJ whole genome shotgun (WGS) entry which is preliminary data.</text>
</comment>
<dbReference type="SMART" id="SM00635">
    <property type="entry name" value="BID_2"/>
    <property type="match status" value="5"/>
</dbReference>
<keyword evidence="5" id="KW-1185">Reference proteome</keyword>
<dbReference type="NCBIfam" id="NF038133">
    <property type="entry name" value="choice_anch_L"/>
    <property type="match status" value="1"/>
</dbReference>
<feature type="region of interest" description="Disordered" evidence="1">
    <location>
        <begin position="1138"/>
        <end position="1157"/>
    </location>
</feature>
<accession>A0A554VIZ5</accession>
<evidence type="ECO:0000256" key="2">
    <source>
        <dbReference type="SAM" id="Phobius"/>
    </source>
</evidence>
<feature type="transmembrane region" description="Helical" evidence="2">
    <location>
        <begin position="48"/>
        <end position="67"/>
    </location>
</feature>
<feature type="domain" description="BIG2" evidence="3">
    <location>
        <begin position="1922"/>
        <end position="1992"/>
    </location>
</feature>
<feature type="compositionally biased region" description="Acidic residues" evidence="1">
    <location>
        <begin position="1143"/>
        <end position="1157"/>
    </location>
</feature>
<name>A0A554VIZ5_9FLAO</name>
<protein>
    <recommendedName>
        <fullName evidence="3">BIG2 domain-containing protein</fullName>
    </recommendedName>
</protein>
<sequence length="2071" mass="212271">MKIYTQFLFLMRDILAWMYNFLGFCQIRKNTFGSRKKDYTVQKTRNSLSLVFIIVVMFIGSVVHGQFSCSSVFYQIIDGELRSYDPITGGYSSPINTTPRYNAVGYNRIDNFVYGIGRAGAINRHLIRIDADGTFEDLGELTNMGTGGISGDVDDSDNLWIDRGSEYDRIENLSTLVAGGSPAVVTVNFTGGSADEANDAVFINGNLYGVSQAPNLLIWNLTTLTKTEVPLSGIPTAIGYGAAFTDSADRLYVSYNDGGLYQINDYNTGTPSASFLGSTIATTSNDGFSCPTAPSAIDQDGDDNLNPFDLDVDGDGLRNTDESPSDPFADVDADNVFAYLDDDDTMGAIGNLDGVVEAIFDTDADGIPDFFDLDSDNDGIYDVVEAGHGLPHTNGRITGHETGSGTNGLFDGAESAADSGTLGYTITDTDGLGNPNFQSLESDGDVCNDVVEAGFTDGDVDGVLGSSPITIDENGVVTSGVDGYTAPGGDYLDDQISTACVLIPFNCPQTFYQIIAGELKSYDPITGEYSDPINITQFYNATGYNTLDDFVYGIGKGGGSSPINNHLIKVGVNGAIKDLGPLGGGFAGGGISGDVDDSDNLWINRGNHYDRIANVSTLPEGGNPVVITVTFTGPGGTAVPSQRTNDVVFINGKLYGVTNASELVIWDLTTLEKTVIGGLATPTATNFGAAFTDAEDRLYVSYNDGGMYLINDYDTATPTASFLNSTISTTSNDGFACPDATSAFDEDQDLVLDPLDLDVDNDGIPNVDESPTDPYADVDTDNVFAYLDDDDNNNLVGNDDDAIQASFDTDGDGVPDFFDLDSDNDGIYDAVEAGHGQTVGTDGRITGANAGSGDNGLFNALENVDTNAAVLNYTIADANVAGNPDFQSIDSDVDGCSDANEAYANPNADGGDGGVYNPGNTATEPLTVANATVNSKGIVVAAPYDTGIVAAVTNDAIATGCDDGDGIQGTEENQGPNGGDGNGDGILDSLQGNVATLLIADGTGFVTVETTGDCIQITSIDAVLESELAANDTGYNYPFGLIDFTLTCVNANDDVTVTYYWHVANSLSGYTYRKYGPASPGGLTDIFQNFATTYNTSVIGSNTVPTASYVLQDGQPGDDTVSDGQIIDPAGPAVLTINSDNDSVADSDDKDDDNDGIPDIEECDFGGGSFGIELVDDADTNFEITAEDNSITLANLLFAPNSDLTLVSSTVNVGNGTVPQIGTFDDGDQITDSGGSPNAFVGFDKGIIFSSGNVLELDDNLSNQFYEDEPTPPFSTFGPALGFNGNGTGVAGGGTDSDFAGGSSTEFDVASLEVVVNVPTETTIIGEFVFASEEYNDFVNTGLNDAAKIFVNGTNVALTPSGSQISINTVNNTTDSAFFIDNETDPTAVNIEADGFTTTITFSAVLTAGDNTIKIGVADNGDNVFDSWLVFKANSFELCYDRDFDGDGIVDRLDLDSDNDGIYDAVEAGHNQAHVNGVVSGAVGADGIPDAVQGSGNEDSGTINYVLADSDTDDNDNFLELDSDNDGCNDVTEAGFTDGDNNGFLGSGTFGAGLTVDGNGVVTSGTDGYTGTNANVTTSGVSPSITTQPSNAIICSGTNTTFTVVTSDADTYQWQVDSGSGFVNIDPANIGDIYSGSDTAILTLTGPTTFDNGNQYQVIVTSSTYICSSVTSEIRTLTVTAAPTAGTLSGTTEACAGSTTTFSSTEAGGSWSSANTSIATINSSTGLITGVAAGTVTMTYTVSGTGGCPDATATRDVTITAPPTAGTLSGTQEACIAGTTTFSSTVAGGSWSSADITIATINSSTGLITGVAAGTVTMTYTISGTGGCPDATATRDVTITAPPTAGTLSGTTEACAGSTTTFSSTEAGGSWSSANTAIATINASTGLITGVAAGTVTMTYTVSGTGGCPDATATRDVTITAPPVAGTLSGTTEACIAGTTTFSSTEAGGSWSSADISIATINSSTGLITGVAAGTVTMTYTVSGTGGCPDATATRDVTITAPPTAGTLSGTQEACIAGTTTFSSTEAGGSWSSADISIATINSSTGLITGVAAGTVTMTYTVSGTGGCPDA</sequence>
<gene>
    <name evidence="4" type="ORF">FOF46_15160</name>
</gene>
<dbReference type="Proteomes" id="UP000318833">
    <property type="component" value="Unassembled WGS sequence"/>
</dbReference>
<feature type="domain" description="BIG2" evidence="3">
    <location>
        <begin position="1762"/>
        <end position="1832"/>
    </location>
</feature>
<evidence type="ECO:0000259" key="3">
    <source>
        <dbReference type="SMART" id="SM00635"/>
    </source>
</evidence>
<dbReference type="Pfam" id="PF02368">
    <property type="entry name" value="Big_2"/>
    <property type="match status" value="4"/>
</dbReference>
<organism evidence="4 5">
    <name type="scientific">Aquimarina algiphila</name>
    <dbReference type="NCBI Taxonomy" id="2047982"/>
    <lineage>
        <taxon>Bacteria</taxon>
        <taxon>Pseudomonadati</taxon>
        <taxon>Bacteroidota</taxon>
        <taxon>Flavobacteriia</taxon>
        <taxon>Flavobacteriales</taxon>
        <taxon>Flavobacteriaceae</taxon>
        <taxon>Aquimarina</taxon>
    </lineage>
</organism>
<feature type="domain" description="BIG2" evidence="3">
    <location>
        <begin position="1842"/>
        <end position="1912"/>
    </location>
</feature>
<dbReference type="InterPro" id="IPR008964">
    <property type="entry name" value="Invasin/intimin_cell_adhesion"/>
</dbReference>
<feature type="domain" description="BIG2" evidence="3">
    <location>
        <begin position="2002"/>
        <end position="2069"/>
    </location>
</feature>
<keyword evidence="2" id="KW-0812">Transmembrane</keyword>
<feature type="transmembrane region" description="Helical" evidence="2">
    <location>
        <begin position="6"/>
        <end position="27"/>
    </location>
</feature>
<dbReference type="Pfam" id="PF21959">
    <property type="entry name" value="DUF6923"/>
    <property type="match status" value="2"/>
</dbReference>
<reference evidence="4 5" key="1">
    <citation type="submission" date="2019-07" db="EMBL/GenBank/DDBJ databases">
        <title>The draft genome sequence of Aquimarina algiphila M91.</title>
        <authorList>
            <person name="Meng X."/>
        </authorList>
    </citation>
    <scope>NUCLEOTIDE SEQUENCE [LARGE SCALE GENOMIC DNA]</scope>
    <source>
        <strain evidence="4 5">M91</strain>
    </source>
</reference>
<dbReference type="EMBL" id="VLNR01000030">
    <property type="protein sequence ID" value="TSE07766.1"/>
    <property type="molecule type" value="Genomic_DNA"/>
</dbReference>
<evidence type="ECO:0000313" key="5">
    <source>
        <dbReference type="Proteomes" id="UP000318833"/>
    </source>
</evidence>